<accession>A0ABP9VK83</accession>
<proteinExistence type="predicted"/>
<reference evidence="2 3" key="1">
    <citation type="submission" date="2024-02" db="EMBL/GenBank/DDBJ databases">
        <title>Rhodopirellula caenicola NBRC 110016.</title>
        <authorList>
            <person name="Ichikawa N."/>
            <person name="Katano-Makiyama Y."/>
            <person name="Hidaka K."/>
        </authorList>
    </citation>
    <scope>NUCLEOTIDE SEQUENCE [LARGE SCALE GENOMIC DNA]</scope>
    <source>
        <strain evidence="2 3">NBRC 110016</strain>
    </source>
</reference>
<feature type="transmembrane region" description="Helical" evidence="1">
    <location>
        <begin position="21"/>
        <end position="42"/>
    </location>
</feature>
<evidence type="ECO:0000256" key="1">
    <source>
        <dbReference type="SAM" id="Phobius"/>
    </source>
</evidence>
<feature type="transmembrane region" description="Helical" evidence="1">
    <location>
        <begin position="74"/>
        <end position="95"/>
    </location>
</feature>
<keyword evidence="1" id="KW-0812">Transmembrane</keyword>
<dbReference type="RefSeq" id="WP_345682622.1">
    <property type="nucleotide sequence ID" value="NZ_BAABRO010000002.1"/>
</dbReference>
<feature type="transmembrane region" description="Helical" evidence="1">
    <location>
        <begin position="107"/>
        <end position="134"/>
    </location>
</feature>
<sequence length="141" mass="15316">MSGEVTPHSSKRGLSRLVFASHLRFAVYVAAWFPAWLIVAIATPRSEGAFDALRQRGELFISAEWLLQVAPTNVMSSLLPSLALLALLILTDLAIERTTRSSERASIFLLWGCGVVLTGIVTALFSGMILSVTIQRAGLYP</sequence>
<keyword evidence="1" id="KW-1133">Transmembrane helix</keyword>
<protein>
    <submittedName>
        <fullName evidence="2">Uncharacterized protein</fullName>
    </submittedName>
</protein>
<dbReference type="Proteomes" id="UP001416858">
    <property type="component" value="Unassembled WGS sequence"/>
</dbReference>
<keyword evidence="3" id="KW-1185">Reference proteome</keyword>
<comment type="caution">
    <text evidence="2">The sequence shown here is derived from an EMBL/GenBank/DDBJ whole genome shotgun (WGS) entry which is preliminary data.</text>
</comment>
<gene>
    <name evidence="2" type="ORF">Rcae01_01047</name>
</gene>
<name>A0ABP9VK83_9BACT</name>
<evidence type="ECO:0000313" key="3">
    <source>
        <dbReference type="Proteomes" id="UP001416858"/>
    </source>
</evidence>
<keyword evidence="1" id="KW-0472">Membrane</keyword>
<dbReference type="EMBL" id="BAABRO010000002">
    <property type="protein sequence ID" value="GAA5505602.1"/>
    <property type="molecule type" value="Genomic_DNA"/>
</dbReference>
<evidence type="ECO:0000313" key="2">
    <source>
        <dbReference type="EMBL" id="GAA5505602.1"/>
    </source>
</evidence>
<organism evidence="2 3">
    <name type="scientific">Novipirellula caenicola</name>
    <dbReference type="NCBI Taxonomy" id="1536901"/>
    <lineage>
        <taxon>Bacteria</taxon>
        <taxon>Pseudomonadati</taxon>
        <taxon>Planctomycetota</taxon>
        <taxon>Planctomycetia</taxon>
        <taxon>Pirellulales</taxon>
        <taxon>Pirellulaceae</taxon>
        <taxon>Novipirellula</taxon>
    </lineage>
</organism>